<comment type="caution">
    <text evidence="2">The sequence shown here is derived from an EMBL/GenBank/DDBJ whole genome shotgun (WGS) entry which is preliminary data.</text>
</comment>
<gene>
    <name evidence="2" type="ORF">B7O98_07600</name>
</gene>
<name>A0A2R7Y556_9CREN</name>
<sequence length="59" mass="6570">MTDLFKVRYRSLLLFVGVALLILSVGLSLIQRYVSSIISLLSGLALLTYLRSEGCREHA</sequence>
<reference evidence="2 3" key="1">
    <citation type="journal article" date="2018" name="Syst. Appl. Microbiol.">
        <title>A new symbiotic nanoarchaeote (Candidatus Nanoclepta minutus) and its host (Zestosphaera tikiterensis gen. nov., sp. nov.) from a New Zealand hot spring.</title>
        <authorList>
            <person name="St John E."/>
            <person name="Liu Y."/>
            <person name="Podar M."/>
            <person name="Stott M.B."/>
            <person name="Meneghin J."/>
            <person name="Chen Z."/>
            <person name="Lagutin K."/>
            <person name="Mitchell K."/>
            <person name="Reysenbach A.L."/>
        </authorList>
    </citation>
    <scope>NUCLEOTIDE SEQUENCE [LARGE SCALE GENOMIC DNA]</scope>
    <source>
        <strain evidence="2">NZ3</strain>
    </source>
</reference>
<evidence type="ECO:0000313" key="3">
    <source>
        <dbReference type="Proteomes" id="UP000244093"/>
    </source>
</evidence>
<evidence type="ECO:0000256" key="1">
    <source>
        <dbReference type="SAM" id="Phobius"/>
    </source>
</evidence>
<keyword evidence="1" id="KW-0812">Transmembrane</keyword>
<dbReference type="EMBL" id="NBVN01000004">
    <property type="protein sequence ID" value="PUA32507.1"/>
    <property type="molecule type" value="Genomic_DNA"/>
</dbReference>
<evidence type="ECO:0000313" key="2">
    <source>
        <dbReference type="EMBL" id="PUA32507.1"/>
    </source>
</evidence>
<proteinExistence type="predicted"/>
<organism evidence="2 3">
    <name type="scientific">Zestosphaera tikiterensis</name>
    <dbReference type="NCBI Taxonomy" id="1973259"/>
    <lineage>
        <taxon>Archaea</taxon>
        <taxon>Thermoproteota</taxon>
        <taxon>Thermoprotei</taxon>
        <taxon>Desulfurococcales</taxon>
        <taxon>Desulfurococcaceae</taxon>
        <taxon>Zestosphaera</taxon>
    </lineage>
</organism>
<dbReference type="AlphaFoldDB" id="A0A2R7Y556"/>
<dbReference type="Proteomes" id="UP000244093">
    <property type="component" value="Unassembled WGS sequence"/>
</dbReference>
<keyword evidence="1" id="KW-0472">Membrane</keyword>
<accession>A0A2R7Y556</accession>
<protein>
    <submittedName>
        <fullName evidence="2">Uncharacterized protein</fullName>
    </submittedName>
</protein>
<keyword evidence="1" id="KW-1133">Transmembrane helix</keyword>
<feature type="transmembrane region" description="Helical" evidence="1">
    <location>
        <begin position="12"/>
        <end position="30"/>
    </location>
</feature>